<protein>
    <submittedName>
        <fullName evidence="2">Uncharacterized protein</fullName>
    </submittedName>
</protein>
<dbReference type="EMBL" id="CAUYUJ010016465">
    <property type="protein sequence ID" value="CAK0865592.1"/>
    <property type="molecule type" value="Genomic_DNA"/>
</dbReference>
<organism evidence="2 3">
    <name type="scientific">Prorocentrum cordatum</name>
    <dbReference type="NCBI Taxonomy" id="2364126"/>
    <lineage>
        <taxon>Eukaryota</taxon>
        <taxon>Sar</taxon>
        <taxon>Alveolata</taxon>
        <taxon>Dinophyceae</taxon>
        <taxon>Prorocentrales</taxon>
        <taxon>Prorocentraceae</taxon>
        <taxon>Prorocentrum</taxon>
    </lineage>
</organism>
<evidence type="ECO:0000256" key="1">
    <source>
        <dbReference type="SAM" id="MobiDB-lite"/>
    </source>
</evidence>
<accession>A0ABN9UZ41</accession>
<feature type="compositionally biased region" description="Basic and acidic residues" evidence="1">
    <location>
        <begin position="92"/>
        <end position="101"/>
    </location>
</feature>
<name>A0ABN9UZ41_9DINO</name>
<sequence>MPPFHAGWEAIHAVSMEVDGAKVSVDVSADMMMPLRVKYNEPDNVVVPIMAYKIRHLPLGPKAVALLKLLHSYPKLAAAVVIHDRNRMKVVKKKTDSERLRARAASKAKAEEAKAL</sequence>
<evidence type="ECO:0000313" key="2">
    <source>
        <dbReference type="EMBL" id="CAK0865592.1"/>
    </source>
</evidence>
<feature type="region of interest" description="Disordered" evidence="1">
    <location>
        <begin position="92"/>
        <end position="116"/>
    </location>
</feature>
<gene>
    <name evidence="2" type="ORF">PCOR1329_LOCUS53070</name>
</gene>
<evidence type="ECO:0000313" key="3">
    <source>
        <dbReference type="Proteomes" id="UP001189429"/>
    </source>
</evidence>
<proteinExistence type="predicted"/>
<reference evidence="2" key="1">
    <citation type="submission" date="2023-10" db="EMBL/GenBank/DDBJ databases">
        <authorList>
            <person name="Chen Y."/>
            <person name="Shah S."/>
            <person name="Dougan E. K."/>
            <person name="Thang M."/>
            <person name="Chan C."/>
        </authorList>
    </citation>
    <scope>NUCLEOTIDE SEQUENCE [LARGE SCALE GENOMIC DNA]</scope>
</reference>
<dbReference type="Proteomes" id="UP001189429">
    <property type="component" value="Unassembled WGS sequence"/>
</dbReference>
<keyword evidence="3" id="KW-1185">Reference proteome</keyword>
<comment type="caution">
    <text evidence="2">The sequence shown here is derived from an EMBL/GenBank/DDBJ whole genome shotgun (WGS) entry which is preliminary data.</text>
</comment>